<gene>
    <name evidence="4" type="primary">nlpD</name>
    <name evidence="4" type="ORF">CTLFYP3_03350</name>
</gene>
<dbReference type="Pfam" id="PF01551">
    <property type="entry name" value="Peptidase_M23"/>
    <property type="match status" value="1"/>
</dbReference>
<dbReference type="SMART" id="SM01208">
    <property type="entry name" value="G5"/>
    <property type="match status" value="1"/>
</dbReference>
<dbReference type="Pfam" id="PF07501">
    <property type="entry name" value="G5"/>
    <property type="match status" value="1"/>
</dbReference>
<dbReference type="CDD" id="cd12797">
    <property type="entry name" value="M23_peptidase"/>
    <property type="match status" value="1"/>
</dbReference>
<dbReference type="Gene3D" id="2.20.230.10">
    <property type="entry name" value="Resuscitation-promoting factor rpfb"/>
    <property type="match status" value="1"/>
</dbReference>
<keyword evidence="4" id="KW-0378">Hydrolase</keyword>
<dbReference type="InterPro" id="IPR011055">
    <property type="entry name" value="Dup_hybrid_motif"/>
</dbReference>
<dbReference type="PROSITE" id="PS51109">
    <property type="entry name" value="G5"/>
    <property type="match status" value="1"/>
</dbReference>
<dbReference type="EMBL" id="CACRTO010000048">
    <property type="protein sequence ID" value="VYU65814.1"/>
    <property type="molecule type" value="Genomic_DNA"/>
</dbReference>
<evidence type="ECO:0000313" key="4">
    <source>
        <dbReference type="EMBL" id="VYU65814.1"/>
    </source>
</evidence>
<protein>
    <submittedName>
        <fullName evidence="4">Murein hydrolase activator NlpD</fullName>
    </submittedName>
</protein>
<proteinExistence type="predicted"/>
<evidence type="ECO:0000259" key="3">
    <source>
        <dbReference type="PROSITE" id="PS51109"/>
    </source>
</evidence>
<evidence type="ECO:0000256" key="2">
    <source>
        <dbReference type="SAM" id="Phobius"/>
    </source>
</evidence>
<name>A0A6N3GMY3_9CLOT</name>
<dbReference type="RefSeq" id="WP_156627784.1">
    <property type="nucleotide sequence ID" value="NZ_CACRTO010000048.1"/>
</dbReference>
<dbReference type="GO" id="GO:0004222">
    <property type="term" value="F:metalloendopeptidase activity"/>
    <property type="evidence" value="ECO:0007669"/>
    <property type="project" value="TreeGrafter"/>
</dbReference>
<keyword evidence="2" id="KW-1133">Transmembrane helix</keyword>
<keyword evidence="2" id="KW-0812">Transmembrane</keyword>
<accession>A0A6N3GMY3</accession>
<dbReference type="Gene3D" id="2.70.70.10">
    <property type="entry name" value="Glucose Permease (Domain IIA)"/>
    <property type="match status" value="1"/>
</dbReference>
<reference evidence="4" key="1">
    <citation type="submission" date="2019-11" db="EMBL/GenBank/DDBJ databases">
        <authorList>
            <person name="Feng L."/>
        </authorList>
    </citation>
    <scope>NUCLEOTIDE SEQUENCE</scope>
    <source>
        <strain evidence="4">CTertiumLFYP3</strain>
    </source>
</reference>
<dbReference type="InterPro" id="IPR011098">
    <property type="entry name" value="G5_dom"/>
</dbReference>
<sequence>MNIKEDSERHFKFLKFIALSLITIIITLNYNSLKVNAMVNDNTDVKSNNIIFLENKADDNILDNLVVALTGKVFGYEVILNDDRIGYTFIENNLNDIKESILNEYINEKGIKRDSIISYEVNMNLELKRNRFDVELLQTNDEVVKFLYDIAKKDKDIINITVKYIKEDVLEIKPSTLIIPSDNLYLGESKVEEGTNGLNKITKEVTADIDKEIQSKIIKQSVLKEEVSKRIYRGTRNPYEYGVAFLSHPTRGGYMTSGYGERWNSFHKGIDIAGDIGDDVIAAMDGEVIYSQYNDGGYGNLIIVKHEDDMETYYGHLSESYVEVGDKIKKGDIIAAVGNTGFSTGPHLHFELRVSDEPVDPTSYIVQ</sequence>
<dbReference type="InterPro" id="IPR016047">
    <property type="entry name" value="M23ase_b-sheet_dom"/>
</dbReference>
<dbReference type="PANTHER" id="PTHR21666:SF270">
    <property type="entry name" value="MUREIN HYDROLASE ACTIVATOR ENVC"/>
    <property type="match status" value="1"/>
</dbReference>
<dbReference type="AlphaFoldDB" id="A0A6N3GMY3"/>
<keyword evidence="2" id="KW-0472">Membrane</keyword>
<dbReference type="InterPro" id="IPR050570">
    <property type="entry name" value="Cell_wall_metabolism_enzyme"/>
</dbReference>
<feature type="domain" description="G5" evidence="3">
    <location>
        <begin position="158"/>
        <end position="237"/>
    </location>
</feature>
<evidence type="ECO:0000256" key="1">
    <source>
        <dbReference type="ARBA" id="ARBA00022729"/>
    </source>
</evidence>
<dbReference type="SUPFAM" id="SSF51261">
    <property type="entry name" value="Duplicated hybrid motif"/>
    <property type="match status" value="1"/>
</dbReference>
<feature type="transmembrane region" description="Helical" evidence="2">
    <location>
        <begin position="12"/>
        <end position="30"/>
    </location>
</feature>
<dbReference type="PANTHER" id="PTHR21666">
    <property type="entry name" value="PEPTIDASE-RELATED"/>
    <property type="match status" value="1"/>
</dbReference>
<keyword evidence="1" id="KW-0732">Signal</keyword>
<organism evidence="4">
    <name type="scientific">Clostridium tertium</name>
    <dbReference type="NCBI Taxonomy" id="1559"/>
    <lineage>
        <taxon>Bacteria</taxon>
        <taxon>Bacillati</taxon>
        <taxon>Bacillota</taxon>
        <taxon>Clostridia</taxon>
        <taxon>Eubacteriales</taxon>
        <taxon>Clostridiaceae</taxon>
        <taxon>Clostridium</taxon>
    </lineage>
</organism>